<proteinExistence type="inferred from homology"/>
<keyword evidence="3" id="KW-0820">tRNA-binding</keyword>
<evidence type="ECO:0000313" key="5">
    <source>
        <dbReference type="EMBL" id="ASL24364.1"/>
    </source>
</evidence>
<organism evidence="5">
    <name type="scientific">Candidatus Liberibacter ctenarytainae</name>
    <dbReference type="NCBI Taxonomy" id="2020335"/>
    <lineage>
        <taxon>Bacteria</taxon>
        <taxon>Pseudomonadati</taxon>
        <taxon>Pseudomonadota</taxon>
        <taxon>Alphaproteobacteria</taxon>
        <taxon>Hyphomicrobiales</taxon>
        <taxon>Rhizobiaceae</taxon>
        <taxon>Liberibacter</taxon>
    </lineage>
</organism>
<dbReference type="InterPro" id="IPR000640">
    <property type="entry name" value="EFG_V-like"/>
</dbReference>
<evidence type="ECO:0000256" key="1">
    <source>
        <dbReference type="ARBA" id="ARBA00022741"/>
    </source>
</evidence>
<feature type="binding site" evidence="3">
    <location>
        <begin position="13"/>
        <end position="18"/>
    </location>
    <ligand>
        <name>GTP</name>
        <dbReference type="ChEBI" id="CHEBI:37565"/>
    </ligand>
</feature>
<feature type="domain" description="Tr-type G" evidence="4">
    <location>
        <begin position="1"/>
        <end position="197"/>
    </location>
</feature>
<keyword evidence="1 3" id="KW-0547">Nucleotide-binding</keyword>
<dbReference type="GO" id="GO:0000027">
    <property type="term" value="P:ribosomal large subunit assembly"/>
    <property type="evidence" value="ECO:0007669"/>
    <property type="project" value="UniProtKB-UniRule"/>
</dbReference>
<dbReference type="InterPro" id="IPR000795">
    <property type="entry name" value="T_Tr_GTP-bd_dom"/>
</dbReference>
<dbReference type="InterPro" id="IPR035651">
    <property type="entry name" value="BipA_V"/>
</dbReference>
<dbReference type="HAMAP" id="MF_00849">
    <property type="entry name" value="BipA"/>
    <property type="match status" value="1"/>
</dbReference>
<dbReference type="Pfam" id="PF03144">
    <property type="entry name" value="GTP_EFTU_D2"/>
    <property type="match status" value="1"/>
</dbReference>
<keyword evidence="2 3" id="KW-0342">GTP-binding</keyword>
<dbReference type="CDD" id="cd03691">
    <property type="entry name" value="BipA_TypA_II"/>
    <property type="match status" value="1"/>
</dbReference>
<comment type="function">
    <text evidence="3">A 50S ribosomal subunit assembly protein with GTPase activity, required for 50S subunit assembly at low temperatures, may also play a role in translation. Binds GTP and analogs. Binds the 70S ribosome between the 30S and 50S subunits, in a similar position as ribosome-bound EF-G; it contacts a number of ribosomal proteins, both rRNAs and the A-site tRNA.</text>
</comment>
<dbReference type="EC" id="3.6.5.-" evidence="3"/>
<name>A0A2D0XNP2_9HYPH</name>
<dbReference type="FunFam" id="2.40.50.250:FF:000001">
    <property type="entry name" value="GTP-binding protein TypA"/>
    <property type="match status" value="1"/>
</dbReference>
<evidence type="ECO:0000313" key="6">
    <source>
        <dbReference type="EMBL" id="MBL0849372.1"/>
    </source>
</evidence>
<dbReference type="InterPro" id="IPR035647">
    <property type="entry name" value="EFG_III/V"/>
</dbReference>
<keyword evidence="3" id="KW-0694">RNA-binding</keyword>
<protein>
    <recommendedName>
        <fullName evidence="3">Large ribosomal subunit assembly factor BipA</fullName>
        <ecNumber evidence="3">3.6.5.-</ecNumber>
    </recommendedName>
    <alternativeName>
        <fullName evidence="3">GTP-binding protein BipA</fullName>
    </alternativeName>
</protein>
<dbReference type="NCBIfam" id="TIGR01394">
    <property type="entry name" value="TypA_BipA"/>
    <property type="match status" value="1"/>
</dbReference>
<dbReference type="Gene3D" id="3.30.70.240">
    <property type="match status" value="1"/>
</dbReference>
<dbReference type="CDD" id="cd03710">
    <property type="entry name" value="BipA_TypA_C"/>
    <property type="match status" value="1"/>
</dbReference>
<dbReference type="Gene3D" id="2.40.30.10">
    <property type="entry name" value="Translation factors"/>
    <property type="match status" value="1"/>
</dbReference>
<comment type="catalytic activity">
    <reaction evidence="3">
        <text>GTP + H2O = GDP + phosphate + H(+)</text>
        <dbReference type="Rhea" id="RHEA:19669"/>
        <dbReference type="ChEBI" id="CHEBI:15377"/>
        <dbReference type="ChEBI" id="CHEBI:15378"/>
        <dbReference type="ChEBI" id="CHEBI:37565"/>
        <dbReference type="ChEBI" id="CHEBI:43474"/>
        <dbReference type="ChEBI" id="CHEBI:58189"/>
    </reaction>
</comment>
<dbReference type="CDD" id="cd01891">
    <property type="entry name" value="TypA_BipA"/>
    <property type="match status" value="1"/>
</dbReference>
<dbReference type="GO" id="GO:0003924">
    <property type="term" value="F:GTPase activity"/>
    <property type="evidence" value="ECO:0007669"/>
    <property type="project" value="UniProtKB-UniRule"/>
</dbReference>
<dbReference type="PANTHER" id="PTHR42908">
    <property type="entry name" value="TRANSLATION ELONGATION FACTOR-RELATED"/>
    <property type="match status" value="1"/>
</dbReference>
<reference evidence="5" key="1">
    <citation type="submission" date="2016-08" db="EMBL/GenBank/DDBJ databases">
        <title>'Candidatus Liberibacter fuchsiae' associated with the New Zealand native Fuchsia Psyllid, Ctenarytaina fuchsiae.</title>
        <authorList>
            <person name="Thompson S.M."/>
            <person name="Smith G.R."/>
        </authorList>
    </citation>
    <scope>NUCLEOTIDE SEQUENCE</scope>
</reference>
<dbReference type="PROSITE" id="PS51722">
    <property type="entry name" value="G_TR_2"/>
    <property type="match status" value="1"/>
</dbReference>
<dbReference type="SUPFAM" id="SSF50447">
    <property type="entry name" value="Translation proteins"/>
    <property type="match status" value="1"/>
</dbReference>
<dbReference type="FunFam" id="3.30.70.240:FF:000002">
    <property type="entry name" value="GTP-binding protein TypA"/>
    <property type="match status" value="1"/>
</dbReference>
<evidence type="ECO:0000256" key="2">
    <source>
        <dbReference type="ARBA" id="ARBA00023134"/>
    </source>
</evidence>
<dbReference type="Gene3D" id="3.40.50.300">
    <property type="entry name" value="P-loop containing nucleotide triphosphate hydrolases"/>
    <property type="match status" value="1"/>
</dbReference>
<dbReference type="Gene3D" id="3.30.70.870">
    <property type="entry name" value="Elongation Factor G (Translational Gtpase), domain 3"/>
    <property type="match status" value="1"/>
</dbReference>
<keyword evidence="3" id="KW-0378">Hydrolase</keyword>
<dbReference type="PROSITE" id="PS00301">
    <property type="entry name" value="G_TR_1"/>
    <property type="match status" value="1"/>
</dbReference>
<dbReference type="Pfam" id="PF21018">
    <property type="entry name" value="BipA_C"/>
    <property type="match status" value="1"/>
</dbReference>
<dbReference type="CDD" id="cd16263">
    <property type="entry name" value="BipA_III"/>
    <property type="match status" value="1"/>
</dbReference>
<dbReference type="GO" id="GO:0005829">
    <property type="term" value="C:cytosol"/>
    <property type="evidence" value="ECO:0007669"/>
    <property type="project" value="TreeGrafter"/>
</dbReference>
<dbReference type="EMBL" id="KX810198">
    <property type="protein sequence ID" value="ASL24364.1"/>
    <property type="molecule type" value="Genomic_DNA"/>
</dbReference>
<dbReference type="InterPro" id="IPR027417">
    <property type="entry name" value="P-loop_NTPase"/>
</dbReference>
<sequence>MQIRNVAIIAHVDHGKTTLVDALLRQSGNLRDNQRVVERVMDSTDLEKERGITILAKVTSVVWKDERINIVDTPGHADFGGEVERIMSMVDGVVVLVDAAEGPMPQTKFVVGKALKVGLRPIVAINKVDRSDARVDEVVNEVFDLFLSLDANDDQLDFPILYGSGRAGWMNSSLDGLQEQGLTPLFDLILKHVPQPSIGEGEFRMIGTILEKNPFLGRIVTGRIHSGSVRSNQNIKALNPEGALVETGRVSKILAFRGIERQPIDEAYAGDIISIAGLVKATVADTFCDLSVVEQLKAQPIDPPTVTMTFLVNDSPLAGTEGDKVTSRMIRDRLFKEAEGNIALKVEESSSKDSFFVSGRGELQLSVLIETMRREGFELAVSRPRVVMKKDGNSLLEPIEEVVIDVDEEYSGSIVQRMSLHKSEMIELRPSGSGRVRLVFLSPTRGLIGYQSKLLTDTRGTAIMNRVFHSYRPHKGEIGERTNGVLLSNDNGKAIAYALFNLEDRGPMIIEPGDKVYKGMIVGIHNRENDLEVNVLKGKKLTNMRASGKDEAVKLVPAIEMTLEQALSWIQNDELVEVTPKSIRLRKMYLDPNERKRRGKMLDSNSGI</sequence>
<dbReference type="GO" id="GO:0000049">
    <property type="term" value="F:tRNA binding"/>
    <property type="evidence" value="ECO:0007669"/>
    <property type="project" value="UniProtKB-KW"/>
</dbReference>
<dbReference type="NCBIfam" id="TIGR00231">
    <property type="entry name" value="small_GTP"/>
    <property type="match status" value="1"/>
</dbReference>
<dbReference type="FunFam" id="3.40.50.300:FF:000055">
    <property type="entry name" value="GTP-binding protein TypA"/>
    <property type="match status" value="1"/>
</dbReference>
<dbReference type="InterPro" id="IPR006298">
    <property type="entry name" value="BipA"/>
</dbReference>
<dbReference type="PRINTS" id="PR00315">
    <property type="entry name" value="ELONGATNFCT"/>
</dbReference>
<dbReference type="InterPro" id="IPR009000">
    <property type="entry name" value="Transl_B-barrel_sf"/>
</dbReference>
<keyword evidence="3" id="KW-0690">Ribosome biogenesis</keyword>
<dbReference type="PANTHER" id="PTHR42908:SF8">
    <property type="entry name" value="TR-TYPE G DOMAIN-CONTAINING PROTEIN"/>
    <property type="match status" value="1"/>
</dbReference>
<keyword evidence="3" id="KW-0963">Cytoplasm</keyword>
<comment type="similarity">
    <text evidence="3">Belongs to the TRAFAC class translation factor GTPase superfamily. Classic translation factor GTPase family. BipA subfamily.</text>
</comment>
<dbReference type="InterPro" id="IPR047043">
    <property type="entry name" value="BipA_III"/>
</dbReference>
<dbReference type="GO" id="GO:0005525">
    <property type="term" value="F:GTP binding"/>
    <property type="evidence" value="ECO:0007669"/>
    <property type="project" value="UniProtKB-UniRule"/>
</dbReference>
<dbReference type="InterPro" id="IPR031157">
    <property type="entry name" value="G_TR_CS"/>
</dbReference>
<dbReference type="GO" id="GO:0043022">
    <property type="term" value="F:ribosome binding"/>
    <property type="evidence" value="ECO:0007669"/>
    <property type="project" value="UniProtKB-UniRule"/>
</dbReference>
<accession>A0A2D0XNP2</accession>
<evidence type="ECO:0000259" key="4">
    <source>
        <dbReference type="PROSITE" id="PS51722"/>
    </source>
</evidence>
<dbReference type="Gene3D" id="2.40.50.250">
    <property type="entry name" value="bipa protein"/>
    <property type="match status" value="1"/>
</dbReference>
<dbReference type="InterPro" id="IPR047042">
    <property type="entry name" value="BipA_II"/>
</dbReference>
<dbReference type="SUPFAM" id="SSF52540">
    <property type="entry name" value="P-loop containing nucleoside triphosphate hydrolases"/>
    <property type="match status" value="1"/>
</dbReference>
<dbReference type="InterPro" id="IPR005225">
    <property type="entry name" value="Small_GTP-bd"/>
</dbReference>
<dbReference type="InterPro" id="IPR048876">
    <property type="entry name" value="BipA_C"/>
</dbReference>
<gene>
    <name evidence="5" type="primary">typA</name>
    <name evidence="3" type="synonym">bipA</name>
    <name evidence="6" type="ORF">EU981_04795</name>
</gene>
<dbReference type="InterPro" id="IPR042116">
    <property type="entry name" value="TypA/BipA_C"/>
</dbReference>
<dbReference type="GO" id="GO:1990904">
    <property type="term" value="C:ribonucleoprotein complex"/>
    <property type="evidence" value="ECO:0007669"/>
    <property type="project" value="TreeGrafter"/>
</dbReference>
<dbReference type="Pfam" id="PF00679">
    <property type="entry name" value="EFG_C"/>
    <property type="match status" value="1"/>
</dbReference>
<dbReference type="Pfam" id="PF00009">
    <property type="entry name" value="GTP_EFTU"/>
    <property type="match status" value="1"/>
</dbReference>
<dbReference type="InterPro" id="IPR004161">
    <property type="entry name" value="EFTu-like_2"/>
</dbReference>
<keyword evidence="3" id="KW-0699">rRNA-binding</keyword>
<dbReference type="SUPFAM" id="SSF54980">
    <property type="entry name" value="EF-G C-terminal domain-like"/>
    <property type="match status" value="2"/>
</dbReference>
<dbReference type="GO" id="GO:0097216">
    <property type="term" value="F:guanosine tetraphosphate binding"/>
    <property type="evidence" value="ECO:0007669"/>
    <property type="project" value="UniProtKB-ARBA"/>
</dbReference>
<dbReference type="Proteomes" id="UP000736856">
    <property type="component" value="Unassembled WGS sequence"/>
</dbReference>
<dbReference type="InterPro" id="IPR047041">
    <property type="entry name" value="BipA_GTP-bd_dom"/>
</dbReference>
<reference evidence="6" key="2">
    <citation type="submission" date="2019-02" db="EMBL/GenBank/DDBJ databases">
        <title>A novel Candidatus Liberibacter species associated with the New Zealand native fuchsia psyllid, Ctenarytaina fuchsiae.</title>
        <authorList>
            <person name="Thompson S.M."/>
            <person name="Jorgensen N."/>
            <person name="David C."/>
            <person name="Bulman S.R."/>
            <person name="Smith G.R."/>
        </authorList>
    </citation>
    <scope>NUCLEOTIDE SEQUENCE</scope>
    <source>
        <strain evidence="6">Oxford</strain>
    </source>
</reference>
<dbReference type="AlphaFoldDB" id="A0A2D0XNP2"/>
<comment type="subunit">
    <text evidence="3">Monomer.</text>
</comment>
<comment type="subcellular location">
    <subcellularLocation>
        <location evidence="3">Cytoplasm</location>
    </subcellularLocation>
    <text evidence="3">Binds to ribosomes.</text>
</comment>
<feature type="binding site" evidence="3">
    <location>
        <begin position="126"/>
        <end position="129"/>
    </location>
    <ligand>
        <name>GTP</name>
        <dbReference type="ChEBI" id="CHEBI:37565"/>
    </ligand>
</feature>
<dbReference type="FunFam" id="3.30.70.870:FF:000003">
    <property type="entry name" value="GTP-binding protein TypA"/>
    <property type="match status" value="1"/>
</dbReference>
<dbReference type="EMBL" id="SEOL01000013">
    <property type="protein sequence ID" value="MBL0849372.1"/>
    <property type="molecule type" value="Genomic_DNA"/>
</dbReference>
<evidence type="ECO:0000256" key="3">
    <source>
        <dbReference type="HAMAP-Rule" id="MF_00849"/>
    </source>
</evidence>
<dbReference type="GO" id="GO:0019843">
    <property type="term" value="F:rRNA binding"/>
    <property type="evidence" value="ECO:0007669"/>
    <property type="project" value="UniProtKB-KW"/>
</dbReference>